<dbReference type="OrthoDB" id="9814432at2"/>
<dbReference type="RefSeq" id="WP_124691158.1">
    <property type="nucleotide sequence ID" value="NZ_SGXC01000004.1"/>
</dbReference>
<protein>
    <submittedName>
        <fullName evidence="1">Uncharacterized protein</fullName>
    </submittedName>
</protein>
<gene>
    <name evidence="1" type="ORF">EV675_5738</name>
</gene>
<dbReference type="Proteomes" id="UP000292445">
    <property type="component" value="Unassembled WGS sequence"/>
</dbReference>
<reference evidence="1 2" key="1">
    <citation type="submission" date="2019-02" db="EMBL/GenBank/DDBJ databases">
        <title>Genomic Encyclopedia of Type Strains, Phase IV (KMG-IV): sequencing the most valuable type-strain genomes for metagenomic binning, comparative biology and taxonomic classification.</title>
        <authorList>
            <person name="Goeker M."/>
        </authorList>
    </citation>
    <scope>NUCLEOTIDE SEQUENCE [LARGE SCALE GENOMIC DNA]</scope>
    <source>
        <strain evidence="1 2">K24</strain>
    </source>
</reference>
<accession>A0A4Q7N6Y9</accession>
<dbReference type="EMBL" id="SGXC01000004">
    <property type="protein sequence ID" value="RZS77015.1"/>
    <property type="molecule type" value="Genomic_DNA"/>
</dbReference>
<dbReference type="NCBIfam" id="NF041023">
    <property type="entry name" value="PP0621_fam"/>
    <property type="match status" value="1"/>
</dbReference>
<evidence type="ECO:0000313" key="2">
    <source>
        <dbReference type="Proteomes" id="UP000292445"/>
    </source>
</evidence>
<keyword evidence="2" id="KW-1185">Reference proteome</keyword>
<organism evidence="1 2">
    <name type="scientific">Pigmentiphaga kullae</name>
    <dbReference type="NCBI Taxonomy" id="151784"/>
    <lineage>
        <taxon>Bacteria</taxon>
        <taxon>Pseudomonadati</taxon>
        <taxon>Pseudomonadota</taxon>
        <taxon>Betaproteobacteria</taxon>
        <taxon>Burkholderiales</taxon>
        <taxon>Alcaligenaceae</taxon>
        <taxon>Pigmentiphaga</taxon>
    </lineage>
</organism>
<comment type="caution">
    <text evidence="1">The sequence shown here is derived from an EMBL/GenBank/DDBJ whole genome shotgun (WGS) entry which is preliminary data.</text>
</comment>
<name>A0A4Q7N6Y9_9BURK</name>
<sequence length="81" mass="8887">MGKLLFWVFVIVAALLVARIAARSAVKGHRRESRRADASRFPADGMVRCAHCGIHLPPSEAVRRKGYNYCSLAHSLKGPGK</sequence>
<proteinExistence type="predicted"/>
<dbReference type="InterPro" id="IPR049708">
    <property type="entry name" value="PP0621-like"/>
</dbReference>
<evidence type="ECO:0000313" key="1">
    <source>
        <dbReference type="EMBL" id="RZS77015.1"/>
    </source>
</evidence>
<dbReference type="AlphaFoldDB" id="A0A4Q7N6Y9"/>